<protein>
    <submittedName>
        <fullName evidence="1">Uncharacterized protein</fullName>
    </submittedName>
</protein>
<name>A0ACC0G8X9_9ERIC</name>
<sequence>MYRRAESNNSLKSHVVTLYEAGKLGHTSIVDLCKDLSTLEGTKFEGELQEFAKHTFTPMCSRMFDIRWSCY</sequence>
<comment type="caution">
    <text evidence="1">The sequence shown here is derived from an EMBL/GenBank/DDBJ whole genome shotgun (WGS) entry which is preliminary data.</text>
</comment>
<evidence type="ECO:0000313" key="2">
    <source>
        <dbReference type="Proteomes" id="UP001060215"/>
    </source>
</evidence>
<evidence type="ECO:0000313" key="1">
    <source>
        <dbReference type="EMBL" id="KAI7997586.1"/>
    </source>
</evidence>
<proteinExistence type="predicted"/>
<dbReference type="EMBL" id="CM045767">
    <property type="protein sequence ID" value="KAI7997586.1"/>
    <property type="molecule type" value="Genomic_DNA"/>
</dbReference>
<dbReference type="Proteomes" id="UP001060215">
    <property type="component" value="Chromosome 10"/>
</dbReference>
<reference evidence="1 2" key="1">
    <citation type="journal article" date="2022" name="Plant J.">
        <title>Chromosome-level genome of Camellia lanceoleosa provides a valuable resource for understanding genome evolution and self-incompatibility.</title>
        <authorList>
            <person name="Gong W."/>
            <person name="Xiao S."/>
            <person name="Wang L."/>
            <person name="Liao Z."/>
            <person name="Chang Y."/>
            <person name="Mo W."/>
            <person name="Hu G."/>
            <person name="Li W."/>
            <person name="Zhao G."/>
            <person name="Zhu H."/>
            <person name="Hu X."/>
            <person name="Ji K."/>
            <person name="Xiang X."/>
            <person name="Song Q."/>
            <person name="Yuan D."/>
            <person name="Jin S."/>
            <person name="Zhang L."/>
        </authorList>
    </citation>
    <scope>NUCLEOTIDE SEQUENCE [LARGE SCALE GENOMIC DNA]</scope>
    <source>
        <strain evidence="1">SQ_2022a</strain>
    </source>
</reference>
<keyword evidence="2" id="KW-1185">Reference proteome</keyword>
<gene>
    <name evidence="1" type="ORF">LOK49_LG10G00637</name>
</gene>
<accession>A0ACC0G8X9</accession>
<organism evidence="1 2">
    <name type="scientific">Camellia lanceoleosa</name>
    <dbReference type="NCBI Taxonomy" id="1840588"/>
    <lineage>
        <taxon>Eukaryota</taxon>
        <taxon>Viridiplantae</taxon>
        <taxon>Streptophyta</taxon>
        <taxon>Embryophyta</taxon>
        <taxon>Tracheophyta</taxon>
        <taxon>Spermatophyta</taxon>
        <taxon>Magnoliopsida</taxon>
        <taxon>eudicotyledons</taxon>
        <taxon>Gunneridae</taxon>
        <taxon>Pentapetalae</taxon>
        <taxon>asterids</taxon>
        <taxon>Ericales</taxon>
        <taxon>Theaceae</taxon>
        <taxon>Camellia</taxon>
    </lineage>
</organism>